<protein>
    <recommendedName>
        <fullName evidence="8">Molybdenum cofactor guanylyltransferase</fullName>
        <shortName evidence="8">MoCo guanylyltransferase</shortName>
        <ecNumber evidence="8">2.7.7.77</ecNumber>
    </recommendedName>
    <alternativeName>
        <fullName evidence="8">GTP:molybdopterin guanylyltransferase</fullName>
    </alternativeName>
    <alternativeName>
        <fullName evidence="8">Mo-MPT guanylyltransferase</fullName>
    </alternativeName>
    <alternativeName>
        <fullName evidence="8">Molybdopterin guanylyltransferase</fullName>
    </alternativeName>
    <alternativeName>
        <fullName evidence="8">Molybdopterin-guanine dinucleotide synthase</fullName>
        <shortName evidence="8">MGD synthase</shortName>
    </alternativeName>
</protein>
<evidence type="ECO:0000256" key="2">
    <source>
        <dbReference type="ARBA" id="ARBA00022679"/>
    </source>
</evidence>
<comment type="similarity">
    <text evidence="8">Belongs to the MobA family.</text>
</comment>
<keyword evidence="11" id="KW-1185">Reference proteome</keyword>
<dbReference type="PANTHER" id="PTHR19136:SF81">
    <property type="entry name" value="MOLYBDENUM COFACTOR GUANYLYLTRANSFERASE"/>
    <property type="match status" value="1"/>
</dbReference>
<proteinExistence type="inferred from homology"/>
<dbReference type="PANTHER" id="PTHR19136">
    <property type="entry name" value="MOLYBDENUM COFACTOR GUANYLYLTRANSFERASE"/>
    <property type="match status" value="1"/>
</dbReference>
<feature type="binding site" evidence="8">
    <location>
        <position position="77"/>
    </location>
    <ligand>
        <name>GTP</name>
        <dbReference type="ChEBI" id="CHEBI:37565"/>
    </ligand>
</feature>
<feature type="binding site" evidence="8">
    <location>
        <position position="59"/>
    </location>
    <ligand>
        <name>GTP</name>
        <dbReference type="ChEBI" id="CHEBI:37565"/>
    </ligand>
</feature>
<name>A0ABQ1VHW3_9RHOB</name>
<dbReference type="InterPro" id="IPR013482">
    <property type="entry name" value="Molybde_CF_guanTrfase"/>
</dbReference>
<comment type="subcellular location">
    <subcellularLocation>
        <location evidence="8">Cytoplasm</location>
    </subcellularLocation>
</comment>
<keyword evidence="4 8" id="KW-0547">Nucleotide-binding</keyword>
<keyword evidence="1 8" id="KW-0963">Cytoplasm</keyword>
<dbReference type="EC" id="2.7.7.77" evidence="8"/>
<keyword evidence="6 8" id="KW-0342">GTP-binding</keyword>
<comment type="catalytic activity">
    <reaction evidence="8">
        <text>Mo-molybdopterin + GTP + H(+) = Mo-molybdopterin guanine dinucleotide + diphosphate</text>
        <dbReference type="Rhea" id="RHEA:34243"/>
        <dbReference type="ChEBI" id="CHEBI:15378"/>
        <dbReference type="ChEBI" id="CHEBI:33019"/>
        <dbReference type="ChEBI" id="CHEBI:37565"/>
        <dbReference type="ChEBI" id="CHEBI:71302"/>
        <dbReference type="ChEBI" id="CHEBI:71310"/>
        <dbReference type="EC" id="2.7.7.77"/>
    </reaction>
</comment>
<dbReference type="Proteomes" id="UP000640509">
    <property type="component" value="Unassembled WGS sequence"/>
</dbReference>
<comment type="domain">
    <text evidence="8">The N-terminal domain determines nucleotide recognition and specific binding, while the C-terminal domain determines the specific binding to the target protein.</text>
</comment>
<gene>
    <name evidence="8 10" type="primary">mobA</name>
    <name evidence="10" type="ORF">GCM10011402_18340</name>
</gene>
<evidence type="ECO:0000256" key="5">
    <source>
        <dbReference type="ARBA" id="ARBA00022842"/>
    </source>
</evidence>
<dbReference type="GO" id="GO:0016779">
    <property type="term" value="F:nucleotidyltransferase activity"/>
    <property type="evidence" value="ECO:0007669"/>
    <property type="project" value="UniProtKB-KW"/>
</dbReference>
<keyword evidence="10" id="KW-0548">Nucleotidyltransferase</keyword>
<keyword evidence="5 8" id="KW-0460">Magnesium</keyword>
<evidence type="ECO:0000256" key="4">
    <source>
        <dbReference type="ARBA" id="ARBA00022741"/>
    </source>
</evidence>
<keyword evidence="3 8" id="KW-0479">Metal-binding</keyword>
<evidence type="ECO:0000313" key="10">
    <source>
        <dbReference type="EMBL" id="GGF66420.1"/>
    </source>
</evidence>
<evidence type="ECO:0000256" key="6">
    <source>
        <dbReference type="ARBA" id="ARBA00023134"/>
    </source>
</evidence>
<evidence type="ECO:0000256" key="3">
    <source>
        <dbReference type="ARBA" id="ARBA00022723"/>
    </source>
</evidence>
<dbReference type="EMBL" id="BMIV01000005">
    <property type="protein sequence ID" value="GGF66420.1"/>
    <property type="molecule type" value="Genomic_DNA"/>
</dbReference>
<comment type="subunit">
    <text evidence="8">Monomer.</text>
</comment>
<dbReference type="NCBIfam" id="TIGR02665">
    <property type="entry name" value="molyb_mobA"/>
    <property type="match status" value="1"/>
</dbReference>
<reference evidence="11" key="1">
    <citation type="journal article" date="2019" name="Int. J. Syst. Evol. Microbiol.">
        <title>The Global Catalogue of Microorganisms (GCM) 10K type strain sequencing project: providing services to taxonomists for standard genome sequencing and annotation.</title>
        <authorList>
            <consortium name="The Broad Institute Genomics Platform"/>
            <consortium name="The Broad Institute Genome Sequencing Center for Infectious Disease"/>
            <person name="Wu L."/>
            <person name="Ma J."/>
        </authorList>
    </citation>
    <scope>NUCLEOTIDE SEQUENCE [LARGE SCALE GENOMIC DNA]</scope>
    <source>
        <strain evidence="11">CGMCC 1.15419</strain>
    </source>
</reference>
<dbReference type="InterPro" id="IPR025877">
    <property type="entry name" value="MobA-like_NTP_Trfase"/>
</dbReference>
<comment type="function">
    <text evidence="8">Transfers a GMP moiety from GTP to Mo-molybdopterin (Mo-MPT) cofactor (Moco or molybdenum cofactor) to form Mo-molybdopterin guanine dinucleotide (Mo-MGD) cofactor.</text>
</comment>
<evidence type="ECO:0000256" key="7">
    <source>
        <dbReference type="ARBA" id="ARBA00023150"/>
    </source>
</evidence>
<organism evidence="10 11">
    <name type="scientific">Paracoccus acridae</name>
    <dbReference type="NCBI Taxonomy" id="1795310"/>
    <lineage>
        <taxon>Bacteria</taxon>
        <taxon>Pseudomonadati</taxon>
        <taxon>Pseudomonadota</taxon>
        <taxon>Alphaproteobacteria</taxon>
        <taxon>Rhodobacterales</taxon>
        <taxon>Paracoccaceae</taxon>
        <taxon>Paracoccus</taxon>
    </lineage>
</organism>
<feature type="binding site" evidence="8">
    <location>
        <position position="31"/>
    </location>
    <ligand>
        <name>GTP</name>
        <dbReference type="ChEBI" id="CHEBI:37565"/>
    </ligand>
</feature>
<comment type="cofactor">
    <cofactor evidence="8">
        <name>Mg(2+)</name>
        <dbReference type="ChEBI" id="CHEBI:18420"/>
    </cofactor>
</comment>
<evidence type="ECO:0000256" key="1">
    <source>
        <dbReference type="ARBA" id="ARBA00022490"/>
    </source>
</evidence>
<dbReference type="SUPFAM" id="SSF53448">
    <property type="entry name" value="Nucleotide-diphospho-sugar transferases"/>
    <property type="match status" value="1"/>
</dbReference>
<keyword evidence="7 8" id="KW-0501">Molybdenum cofactor biosynthesis</keyword>
<feature type="binding site" evidence="8">
    <location>
        <begin position="18"/>
        <end position="20"/>
    </location>
    <ligand>
        <name>GTP</name>
        <dbReference type="ChEBI" id="CHEBI:37565"/>
    </ligand>
</feature>
<evidence type="ECO:0000256" key="8">
    <source>
        <dbReference type="HAMAP-Rule" id="MF_00316"/>
    </source>
</evidence>
<evidence type="ECO:0000259" key="9">
    <source>
        <dbReference type="Pfam" id="PF12804"/>
    </source>
</evidence>
<dbReference type="InterPro" id="IPR029044">
    <property type="entry name" value="Nucleotide-diphossugar_trans"/>
</dbReference>
<dbReference type="Gene3D" id="3.90.550.10">
    <property type="entry name" value="Spore Coat Polysaccharide Biosynthesis Protein SpsA, Chain A"/>
    <property type="match status" value="1"/>
</dbReference>
<feature type="binding site" evidence="8">
    <location>
        <position position="110"/>
    </location>
    <ligand>
        <name>Mg(2+)</name>
        <dbReference type="ChEBI" id="CHEBI:18420"/>
    </ligand>
</feature>
<accession>A0ABQ1VHW3</accession>
<keyword evidence="2 8" id="KW-0808">Transferase</keyword>
<evidence type="ECO:0000313" key="11">
    <source>
        <dbReference type="Proteomes" id="UP000640509"/>
    </source>
</evidence>
<sequence length="210" mass="21978">MRVHRGHNRPMTHPAIILAGGRATRMGGGDKCLLDLGGRPMLARIIDRLALQCAPLALNANGDAARFAGFGLPVLPDSLPDLPGPLAGILAGMDWAAGLGADAVISVAGDTPFFPRDLAARLAAQGGGVVLAAGRDEEGRVVDHPTFGLWPVGLRDALRGFLLQGKRRVRGFAAEQGAAAVVWDASPDPFFNINTPEDLDRARQALGQQT</sequence>
<feature type="domain" description="MobA-like NTP transferase" evidence="9">
    <location>
        <begin position="15"/>
        <end position="174"/>
    </location>
</feature>
<comment type="caution">
    <text evidence="10">The sequence shown here is derived from an EMBL/GenBank/DDBJ whole genome shotgun (WGS) entry which is preliminary data.</text>
</comment>
<dbReference type="CDD" id="cd02503">
    <property type="entry name" value="MobA"/>
    <property type="match status" value="1"/>
</dbReference>
<feature type="binding site" evidence="8">
    <location>
        <position position="110"/>
    </location>
    <ligand>
        <name>GTP</name>
        <dbReference type="ChEBI" id="CHEBI:37565"/>
    </ligand>
</feature>
<dbReference type="HAMAP" id="MF_00316">
    <property type="entry name" value="MobA"/>
    <property type="match status" value="1"/>
</dbReference>
<dbReference type="Pfam" id="PF12804">
    <property type="entry name" value="NTP_transf_3"/>
    <property type="match status" value="1"/>
</dbReference>